<name>A0A151A9C7_9EURY</name>
<proteinExistence type="predicted"/>
<keyword evidence="2" id="KW-1185">Reference proteome</keyword>
<dbReference type="Proteomes" id="UP000075321">
    <property type="component" value="Unassembled WGS sequence"/>
</dbReference>
<protein>
    <submittedName>
        <fullName evidence="1">Uncharacterized protein</fullName>
    </submittedName>
</protein>
<dbReference type="EMBL" id="LTAZ01000016">
    <property type="protein sequence ID" value="KYH24160.1"/>
    <property type="molecule type" value="Genomic_DNA"/>
</dbReference>
<sequence length="95" mass="10939">MNTDRLLHKVTVPTVPLSLPNYLAEGLPKQDKETLRETREYLDKLLETCEQRRKEPFTEDELPGTAQILKDESNGAVYLEYQTSGDTVRHEYSGK</sequence>
<gene>
    <name evidence="1" type="ORF">HAPAU_38030</name>
</gene>
<dbReference type="AlphaFoldDB" id="A0A151A9C7"/>
<reference evidence="1 2" key="1">
    <citation type="submission" date="2016-02" db="EMBL/GenBank/DDBJ databases">
        <title>Genome sequence of Halalkalicoccus paucihalophilus DSM 24557.</title>
        <authorList>
            <person name="Poehlein A."/>
            <person name="Daniel R."/>
        </authorList>
    </citation>
    <scope>NUCLEOTIDE SEQUENCE [LARGE SCALE GENOMIC DNA]</scope>
    <source>
        <strain evidence="1 2">DSM 24557</strain>
    </source>
</reference>
<evidence type="ECO:0000313" key="1">
    <source>
        <dbReference type="EMBL" id="KYH24160.1"/>
    </source>
</evidence>
<organism evidence="1 2">
    <name type="scientific">Halalkalicoccus paucihalophilus</name>
    <dbReference type="NCBI Taxonomy" id="1008153"/>
    <lineage>
        <taxon>Archaea</taxon>
        <taxon>Methanobacteriati</taxon>
        <taxon>Methanobacteriota</taxon>
        <taxon>Stenosarchaea group</taxon>
        <taxon>Halobacteria</taxon>
        <taxon>Halobacteriales</taxon>
        <taxon>Halococcaceae</taxon>
        <taxon>Halalkalicoccus</taxon>
    </lineage>
</organism>
<accession>A0A151A9C7</accession>
<dbReference type="PATRIC" id="fig|1008153.3.peg.4052"/>
<comment type="caution">
    <text evidence="1">The sequence shown here is derived from an EMBL/GenBank/DDBJ whole genome shotgun (WGS) entry which is preliminary data.</text>
</comment>
<evidence type="ECO:0000313" key="2">
    <source>
        <dbReference type="Proteomes" id="UP000075321"/>
    </source>
</evidence>